<feature type="compositionally biased region" description="Polar residues" evidence="1">
    <location>
        <begin position="1"/>
        <end position="18"/>
    </location>
</feature>
<dbReference type="Proteomes" id="UP000265520">
    <property type="component" value="Unassembled WGS sequence"/>
</dbReference>
<dbReference type="PANTHER" id="PTHR32258:SF6">
    <property type="entry name" value="PROTEIN NETWORKED 1A"/>
    <property type="match status" value="1"/>
</dbReference>
<dbReference type="PANTHER" id="PTHR32258">
    <property type="entry name" value="PROTEIN NETWORKED 4A"/>
    <property type="match status" value="1"/>
</dbReference>
<reference evidence="2 3" key="1">
    <citation type="journal article" date="2018" name="Front. Plant Sci.">
        <title>Red Clover (Trifolium pratense) and Zigzag Clover (T. medium) - A Picture of Genomic Similarities and Differences.</title>
        <authorList>
            <person name="Dluhosova J."/>
            <person name="Istvanek J."/>
            <person name="Nedelnik J."/>
            <person name="Repkova J."/>
        </authorList>
    </citation>
    <scope>NUCLEOTIDE SEQUENCE [LARGE SCALE GENOMIC DNA]</scope>
    <source>
        <strain evidence="3">cv. 10/8</strain>
        <tissue evidence="2">Leaf</tissue>
    </source>
</reference>
<evidence type="ECO:0000256" key="1">
    <source>
        <dbReference type="SAM" id="MobiDB-lite"/>
    </source>
</evidence>
<feature type="non-terminal residue" evidence="2">
    <location>
        <position position="79"/>
    </location>
</feature>
<proteinExistence type="predicted"/>
<dbReference type="InterPro" id="IPR051861">
    <property type="entry name" value="NET_actin-binding_domain"/>
</dbReference>
<comment type="caution">
    <text evidence="2">The sequence shown here is derived from an EMBL/GenBank/DDBJ whole genome shotgun (WGS) entry which is preliminary data.</text>
</comment>
<dbReference type="GO" id="GO:0051015">
    <property type="term" value="F:actin filament binding"/>
    <property type="evidence" value="ECO:0007669"/>
    <property type="project" value="TreeGrafter"/>
</dbReference>
<feature type="region of interest" description="Disordered" evidence="1">
    <location>
        <begin position="1"/>
        <end position="26"/>
    </location>
</feature>
<dbReference type="GO" id="GO:0005886">
    <property type="term" value="C:plasma membrane"/>
    <property type="evidence" value="ECO:0007669"/>
    <property type="project" value="TreeGrafter"/>
</dbReference>
<feature type="non-terminal residue" evidence="2">
    <location>
        <position position="1"/>
    </location>
</feature>
<keyword evidence="3" id="KW-1185">Reference proteome</keyword>
<dbReference type="AlphaFoldDB" id="A0A392UHB4"/>
<evidence type="ECO:0000313" key="3">
    <source>
        <dbReference type="Proteomes" id="UP000265520"/>
    </source>
</evidence>
<name>A0A392UHB4_9FABA</name>
<evidence type="ECO:0000313" key="2">
    <source>
        <dbReference type="EMBL" id="MCI72842.1"/>
    </source>
</evidence>
<dbReference type="EMBL" id="LXQA010826273">
    <property type="protein sequence ID" value="MCI72842.1"/>
    <property type="molecule type" value="Genomic_DNA"/>
</dbReference>
<protein>
    <submittedName>
        <fullName evidence="2">Intracellular protein transport protein USO1-like</fullName>
    </submittedName>
</protein>
<sequence length="79" mass="8972">VEKLSNLESEVSSAQENSQRLDERASKAEAEVQDLKEAVIKLQAEREANLLQYQECLEEITDLEKNISFAQKDAGEFNE</sequence>
<accession>A0A392UHB4</accession>
<organism evidence="2 3">
    <name type="scientific">Trifolium medium</name>
    <dbReference type="NCBI Taxonomy" id="97028"/>
    <lineage>
        <taxon>Eukaryota</taxon>
        <taxon>Viridiplantae</taxon>
        <taxon>Streptophyta</taxon>
        <taxon>Embryophyta</taxon>
        <taxon>Tracheophyta</taxon>
        <taxon>Spermatophyta</taxon>
        <taxon>Magnoliopsida</taxon>
        <taxon>eudicotyledons</taxon>
        <taxon>Gunneridae</taxon>
        <taxon>Pentapetalae</taxon>
        <taxon>rosids</taxon>
        <taxon>fabids</taxon>
        <taxon>Fabales</taxon>
        <taxon>Fabaceae</taxon>
        <taxon>Papilionoideae</taxon>
        <taxon>50 kb inversion clade</taxon>
        <taxon>NPAAA clade</taxon>
        <taxon>Hologalegina</taxon>
        <taxon>IRL clade</taxon>
        <taxon>Trifolieae</taxon>
        <taxon>Trifolium</taxon>
    </lineage>
</organism>